<evidence type="ECO:0000256" key="1">
    <source>
        <dbReference type="SAM" id="MobiDB-lite"/>
    </source>
</evidence>
<evidence type="ECO:0000313" key="2">
    <source>
        <dbReference type="EMBL" id="KHN04409.1"/>
    </source>
</evidence>
<accession>A0A0B2PA19</accession>
<feature type="region of interest" description="Disordered" evidence="1">
    <location>
        <begin position="27"/>
        <end position="50"/>
    </location>
</feature>
<organism evidence="2">
    <name type="scientific">Glycine soja</name>
    <name type="common">Wild soybean</name>
    <dbReference type="NCBI Taxonomy" id="3848"/>
    <lineage>
        <taxon>Eukaryota</taxon>
        <taxon>Viridiplantae</taxon>
        <taxon>Streptophyta</taxon>
        <taxon>Embryophyta</taxon>
        <taxon>Tracheophyta</taxon>
        <taxon>Spermatophyta</taxon>
        <taxon>Magnoliopsida</taxon>
        <taxon>eudicotyledons</taxon>
        <taxon>Gunneridae</taxon>
        <taxon>Pentapetalae</taxon>
        <taxon>rosids</taxon>
        <taxon>fabids</taxon>
        <taxon>Fabales</taxon>
        <taxon>Fabaceae</taxon>
        <taxon>Papilionoideae</taxon>
        <taxon>50 kb inversion clade</taxon>
        <taxon>NPAAA clade</taxon>
        <taxon>indigoferoid/millettioid clade</taxon>
        <taxon>Phaseoleae</taxon>
        <taxon>Glycine</taxon>
        <taxon>Glycine subgen. Soja</taxon>
    </lineage>
</organism>
<reference evidence="2" key="1">
    <citation type="submission" date="2014-07" db="EMBL/GenBank/DDBJ databases">
        <title>Identification of a novel salt tolerance gene in wild soybean by whole-genome sequencing.</title>
        <authorList>
            <person name="Lam H.-M."/>
            <person name="Qi X."/>
            <person name="Li M.-W."/>
            <person name="Liu X."/>
            <person name="Xie M."/>
            <person name="Ni M."/>
            <person name="Xu X."/>
        </authorList>
    </citation>
    <scope>NUCLEOTIDE SEQUENCE [LARGE SCALE GENOMIC DNA]</scope>
    <source>
        <tissue evidence="2">Root</tissue>
    </source>
</reference>
<protein>
    <submittedName>
        <fullName evidence="2">Uncharacterized protein</fullName>
    </submittedName>
</protein>
<dbReference type="AlphaFoldDB" id="A0A0B2PA19"/>
<sequence length="78" mass="8347">MGSRWRKLKLALGLDSCVHIPRACDDSSTATTRFPGDVSPTVVSPAGDTSGYRPFTPTPSSFGLWLPKSPKVSIIITL</sequence>
<name>A0A0B2PA19_GLYSO</name>
<proteinExistence type="predicted"/>
<gene>
    <name evidence="2" type="ORF">glysoja_046649</name>
</gene>
<dbReference type="Proteomes" id="UP000053555">
    <property type="component" value="Unassembled WGS sequence"/>
</dbReference>
<dbReference type="EMBL" id="KN669222">
    <property type="protein sequence ID" value="KHN04409.1"/>
    <property type="molecule type" value="Genomic_DNA"/>
</dbReference>